<feature type="compositionally biased region" description="Polar residues" evidence="1">
    <location>
        <begin position="492"/>
        <end position="515"/>
    </location>
</feature>
<dbReference type="AlphaFoldDB" id="A0A8J8NXK8"/>
<accession>A0A8J8NXK8</accession>
<organism evidence="2 3">
    <name type="scientific">Halteria grandinella</name>
    <dbReference type="NCBI Taxonomy" id="5974"/>
    <lineage>
        <taxon>Eukaryota</taxon>
        <taxon>Sar</taxon>
        <taxon>Alveolata</taxon>
        <taxon>Ciliophora</taxon>
        <taxon>Intramacronucleata</taxon>
        <taxon>Spirotrichea</taxon>
        <taxon>Stichotrichia</taxon>
        <taxon>Sporadotrichida</taxon>
        <taxon>Halteriidae</taxon>
        <taxon>Halteria</taxon>
    </lineage>
</organism>
<feature type="region of interest" description="Disordered" evidence="1">
    <location>
        <begin position="491"/>
        <end position="517"/>
    </location>
</feature>
<evidence type="ECO:0000313" key="2">
    <source>
        <dbReference type="EMBL" id="TNV82120.1"/>
    </source>
</evidence>
<evidence type="ECO:0000256" key="1">
    <source>
        <dbReference type="SAM" id="MobiDB-lite"/>
    </source>
</evidence>
<sequence>MKQTHQTDLSEQNNATPSVKEAPNVYSVIPQGAINYYNQRRIGPEGPKNADLIMVQGGSKPLRPHLSQTPQPHLRMLDVSRFLKNNANKGKDKKPSQKEGIADNSKNQSQTSQNPNSYAPLPVKTYSFHTQGQRRKSIKSTESITITQSNSPLKINSALYINDGEILHTSQSRVLKLTNKGHKDNLLNSIESESKCDTRRLLPIPEPVWKVSHGSPDWSQYLPPQVKPALLAINRANKCNQSFEEKRNASQPQIFRNDSIIHNNTIKIQQQSPDRVLTSQNMILSKAIKPILPKAMLIALPKPQVYSHLMTQTLPFGFNSNEKKAKMRNYLSSTAGGQIKQRSKRELDINSALIINGGNAQEPKGSLNQTGSIQSQYNSQRDSIELLAESQLPTPSNTKMAIADNVLPNCITRISTNKKKHYQAEDFGTGVSSNFLMPEKPAFQRGNAHSTITSVTPADHPYNPLYLTQASSNNRFGRGMAMAQTGPRFMSRRTSNGSNVNQVSQGNDQGSSFENGGNYVDATPHSISNMTPTILGLRNQDRQGSKREQMLKTNLRNQRARMNSSEPIDKARMKVSGTPILSDKQILQESTENLMRKIQDRRSISTVQKKLGGYATPAPIISGGMFYQAALANVKRLKPIMNHKPGYLISELNYQQQQIGSTGNMNHQGRATAQQFLRDTNQSFASNFNYVILSLNQQESEAYPQQDIQELKLY</sequence>
<protein>
    <submittedName>
        <fullName evidence="2">Uncharacterized protein</fullName>
    </submittedName>
</protein>
<evidence type="ECO:0000313" key="3">
    <source>
        <dbReference type="Proteomes" id="UP000785679"/>
    </source>
</evidence>
<feature type="compositionally biased region" description="Basic and acidic residues" evidence="1">
    <location>
        <begin position="89"/>
        <end position="101"/>
    </location>
</feature>
<feature type="region of interest" description="Disordered" evidence="1">
    <location>
        <begin position="48"/>
        <end position="74"/>
    </location>
</feature>
<feature type="region of interest" description="Disordered" evidence="1">
    <location>
        <begin position="1"/>
        <end position="23"/>
    </location>
</feature>
<gene>
    <name evidence="2" type="ORF">FGO68_gene11938</name>
</gene>
<keyword evidence="3" id="KW-1185">Reference proteome</keyword>
<name>A0A8J8NXK8_HALGN</name>
<dbReference type="EMBL" id="RRYP01005348">
    <property type="protein sequence ID" value="TNV82120.1"/>
    <property type="molecule type" value="Genomic_DNA"/>
</dbReference>
<dbReference type="Proteomes" id="UP000785679">
    <property type="component" value="Unassembled WGS sequence"/>
</dbReference>
<feature type="compositionally biased region" description="Polar residues" evidence="1">
    <location>
        <begin position="1"/>
        <end position="17"/>
    </location>
</feature>
<comment type="caution">
    <text evidence="2">The sequence shown here is derived from an EMBL/GenBank/DDBJ whole genome shotgun (WGS) entry which is preliminary data.</text>
</comment>
<feature type="compositionally biased region" description="Polar residues" evidence="1">
    <location>
        <begin position="104"/>
        <end position="117"/>
    </location>
</feature>
<reference evidence="2" key="1">
    <citation type="submission" date="2019-06" db="EMBL/GenBank/DDBJ databases">
        <authorList>
            <person name="Zheng W."/>
        </authorList>
    </citation>
    <scope>NUCLEOTIDE SEQUENCE</scope>
    <source>
        <strain evidence="2">QDHG01</strain>
    </source>
</reference>
<feature type="region of interest" description="Disordered" evidence="1">
    <location>
        <begin position="86"/>
        <end position="123"/>
    </location>
</feature>
<proteinExistence type="predicted"/>